<comment type="caution">
    <text evidence="1">The sequence shown here is derived from an EMBL/GenBank/DDBJ whole genome shotgun (WGS) entry which is preliminary data.</text>
</comment>
<evidence type="ECO:0000313" key="2">
    <source>
        <dbReference type="Proteomes" id="UP001234297"/>
    </source>
</evidence>
<reference evidence="1 2" key="1">
    <citation type="journal article" date="2022" name="Hortic Res">
        <title>A haplotype resolved chromosomal level avocado genome allows analysis of novel avocado genes.</title>
        <authorList>
            <person name="Nath O."/>
            <person name="Fletcher S.J."/>
            <person name="Hayward A."/>
            <person name="Shaw L.M."/>
            <person name="Masouleh A.K."/>
            <person name="Furtado A."/>
            <person name="Henry R.J."/>
            <person name="Mitter N."/>
        </authorList>
    </citation>
    <scope>NUCLEOTIDE SEQUENCE [LARGE SCALE GENOMIC DNA]</scope>
    <source>
        <strain evidence="2">cv. Hass</strain>
    </source>
</reference>
<sequence length="140" mass="14706">MGNPWIAHFDSSSSSSPSSTRPSSPGITKSTSNEGTHSGTGSAFSSSLDEVSPNGQILPITPTLKTFGFAELKKATRKFSPDPLLGVGGFGRVFKCRIDEKTFARTKAGSGMAIPVKKMNSGLQTQVEWGIPPDRVGDSS</sequence>
<name>A0ACC2K3B4_PERAE</name>
<organism evidence="1 2">
    <name type="scientific">Persea americana</name>
    <name type="common">Avocado</name>
    <dbReference type="NCBI Taxonomy" id="3435"/>
    <lineage>
        <taxon>Eukaryota</taxon>
        <taxon>Viridiplantae</taxon>
        <taxon>Streptophyta</taxon>
        <taxon>Embryophyta</taxon>
        <taxon>Tracheophyta</taxon>
        <taxon>Spermatophyta</taxon>
        <taxon>Magnoliopsida</taxon>
        <taxon>Magnoliidae</taxon>
        <taxon>Laurales</taxon>
        <taxon>Lauraceae</taxon>
        <taxon>Persea</taxon>
    </lineage>
</organism>
<gene>
    <name evidence="1" type="ORF">MRB53_034969</name>
</gene>
<keyword evidence="2" id="KW-1185">Reference proteome</keyword>
<protein>
    <submittedName>
        <fullName evidence="1">Uncharacterized protein</fullName>
    </submittedName>
</protein>
<dbReference type="Proteomes" id="UP001234297">
    <property type="component" value="Chromosome 12"/>
</dbReference>
<dbReference type="EMBL" id="CM056820">
    <property type="protein sequence ID" value="KAJ8615597.1"/>
    <property type="molecule type" value="Genomic_DNA"/>
</dbReference>
<proteinExistence type="predicted"/>
<accession>A0ACC2K3B4</accession>
<evidence type="ECO:0000313" key="1">
    <source>
        <dbReference type="EMBL" id="KAJ8615597.1"/>
    </source>
</evidence>